<evidence type="ECO:0000256" key="1">
    <source>
        <dbReference type="SAM" id="Phobius"/>
    </source>
</evidence>
<dbReference type="SUPFAM" id="SSF52317">
    <property type="entry name" value="Class I glutamine amidotransferase-like"/>
    <property type="match status" value="1"/>
</dbReference>
<dbReference type="InterPro" id="IPR036465">
    <property type="entry name" value="vWFA_dom_sf"/>
</dbReference>
<feature type="transmembrane region" description="Helical" evidence="1">
    <location>
        <begin position="56"/>
        <end position="78"/>
    </location>
</feature>
<dbReference type="InterPro" id="IPR029062">
    <property type="entry name" value="Class_I_gatase-like"/>
</dbReference>
<dbReference type="InterPro" id="IPR011933">
    <property type="entry name" value="Double_TM_dom"/>
</dbReference>
<gene>
    <name evidence="3" type="ordered locus">Celly_2742</name>
</gene>
<dbReference type="NCBIfam" id="TIGR02226">
    <property type="entry name" value="two_anch"/>
    <property type="match status" value="1"/>
</dbReference>
<dbReference type="SUPFAM" id="SSF53300">
    <property type="entry name" value="vWA-like"/>
    <property type="match status" value="1"/>
</dbReference>
<dbReference type="Gene3D" id="3.40.50.410">
    <property type="entry name" value="von Willebrand factor, type A domain"/>
    <property type="match status" value="1"/>
</dbReference>
<organism evidence="3 4">
    <name type="scientific">Cellulophaga lytica (strain ATCC 23178 / DSM 7489 / JCM 8516 / NBRC 14961 / NCIMB 1423 / VKM B-1433 / Cy l20)</name>
    <dbReference type="NCBI Taxonomy" id="867900"/>
    <lineage>
        <taxon>Bacteria</taxon>
        <taxon>Pseudomonadati</taxon>
        <taxon>Bacteroidota</taxon>
        <taxon>Flavobacteriia</taxon>
        <taxon>Flavobacteriales</taxon>
        <taxon>Flavobacteriaceae</taxon>
        <taxon>Cellulophaga</taxon>
    </lineage>
</organism>
<dbReference type="KEGG" id="cly:Celly_2742"/>
<dbReference type="OrthoDB" id="9810200at2"/>
<feature type="transmembrane region" description="Helical" evidence="1">
    <location>
        <begin position="6"/>
        <end position="24"/>
    </location>
</feature>
<dbReference type="eggNOG" id="COG2304">
    <property type="taxonomic scope" value="Bacteria"/>
</dbReference>
<keyword evidence="1" id="KW-0472">Membrane</keyword>
<evidence type="ECO:0000313" key="4">
    <source>
        <dbReference type="Proteomes" id="UP000007487"/>
    </source>
</evidence>
<dbReference type="InterPro" id="IPR024163">
    <property type="entry name" value="Aerotolerance_reg_N"/>
</dbReference>
<name>F0RAY2_CELLC</name>
<keyword evidence="1 3" id="KW-0812">Transmembrane</keyword>
<dbReference type="RefSeq" id="WP_013622302.1">
    <property type="nucleotide sequence ID" value="NC_015167.1"/>
</dbReference>
<reference evidence="3 4" key="1">
    <citation type="journal article" date="2011" name="Stand. Genomic Sci.">
        <title>Complete genome sequence of Cellulophaga lytica type strain (LIM- 21).</title>
        <authorList>
            <person name="Pati A."/>
            <person name="Abt B."/>
            <person name="Teshima H."/>
            <person name="Nolan M."/>
            <person name="Lapidus A."/>
            <person name="Lucas S."/>
            <person name="Hammon N."/>
            <person name="Deshpande S."/>
            <person name="Cheng J.F."/>
            <person name="Tapia R."/>
            <person name="Han C."/>
            <person name="Goodwin L."/>
            <person name="Pitluck S."/>
            <person name="Liolios K."/>
            <person name="Pagani I."/>
            <person name="Mavromatis K."/>
            <person name="Ovchinikova G."/>
            <person name="Chen A."/>
            <person name="Palaniappan K."/>
            <person name="Land M."/>
            <person name="Hauser L."/>
            <person name="Jeffries C.D."/>
            <person name="Detter J.C."/>
            <person name="Brambilla E.M."/>
            <person name="Kannan K.P."/>
            <person name="Rohde M."/>
            <person name="Spring S."/>
            <person name="Goker M."/>
            <person name="Woyke T."/>
            <person name="Bristow J."/>
            <person name="Eisen J.A."/>
            <person name="Markowitz V."/>
            <person name="Hugenholtz P."/>
            <person name="Kyrpides N.C."/>
            <person name="Klenk H.P."/>
            <person name="Ivanova N."/>
        </authorList>
    </citation>
    <scope>NUCLEOTIDE SEQUENCE [LARGE SCALE GENOMIC DNA]</scope>
    <source>
        <strain evidence="4">ATCC 23178 / DSM 7489 / JCM 8516 / NBRC 14961 / NCIMB 1423 / VKM B-1433 / Cy l20</strain>
    </source>
</reference>
<proteinExistence type="predicted"/>
<sequence length="640" mass="72585">MQFKYPELLWALFLLLVPLFIHLFQLRRFKKTPFTNVAMLQKVKTQSKKAKNLKKWLLLITRLLLFTALIIAFAQPYFAKKDVFKKRETVIYIDNSFSMQAPNNGTSILQSAVQELVKNTPKEKVFSLFTNTSTYKNVVLKEIQNNLLSLEHSSNQLHLNDVLLKANTLFSSNNNSIKDLIIVSDFQQKTNAVSLDSTKNINVYTVKQKTNNFNNISIDSIYISNTDASNIELSANLTANNNVKNTAVALYNNDTLIAKTSALFNSSKKAEVNFTLPKDVKINGKIELTDTGLLYDNSFFFNINKREKIKVLTISNTDNNFLNKIFTEDEFTTTTTTINQLNYSKIPSQNLIVLNEVDLIPESLKNAIVSFTKNGGSLLIIPSLQTDANSYNNLLSNYFKTNIKGTTKIERKITGINFSHTLYKNVFQKRVTNFQYPTVNSSLIVTSSAPSILSYQDGSPFLLGANGVYFFTSSLTTKNSNFKGSPLIVPTLYNIGYSSFNIPKLYATLNKTTNVDVETKLDKDVVLKITKGKTEIIPQQQAFTNKATLTFSNTPKKAGIYKIKKADTELGSISFNYNRDESKLQYIDTNTIINSKNNDSIGQLLIKLENNQKVHELWKWFVIFALFFLVLEVLIQKYFK</sequence>
<protein>
    <submittedName>
        <fullName evidence="3">Double-transmembrane region domain protein</fullName>
    </submittedName>
</protein>
<dbReference type="AlphaFoldDB" id="F0RAY2"/>
<dbReference type="PANTHER" id="PTHR37464">
    <property type="entry name" value="BLL2463 PROTEIN"/>
    <property type="match status" value="1"/>
</dbReference>
<accession>F0RAY2</accession>
<dbReference type="HOGENOM" id="CLU_017817_1_0_10"/>
<feature type="domain" description="Aerotolerance regulator N-terminal" evidence="2">
    <location>
        <begin position="1"/>
        <end position="76"/>
    </location>
</feature>
<evidence type="ECO:0000313" key="3">
    <source>
        <dbReference type="EMBL" id="ADY30559.1"/>
    </source>
</evidence>
<keyword evidence="1" id="KW-1133">Transmembrane helix</keyword>
<dbReference type="Pfam" id="PF07584">
    <property type="entry name" value="BatA"/>
    <property type="match status" value="1"/>
</dbReference>
<dbReference type="STRING" id="867900.Celly_2742"/>
<feature type="transmembrane region" description="Helical" evidence="1">
    <location>
        <begin position="617"/>
        <end position="635"/>
    </location>
</feature>
<dbReference type="PANTHER" id="PTHR37464:SF1">
    <property type="entry name" value="BLL2463 PROTEIN"/>
    <property type="match status" value="1"/>
</dbReference>
<keyword evidence="4" id="KW-1185">Reference proteome</keyword>
<dbReference type="Proteomes" id="UP000007487">
    <property type="component" value="Chromosome"/>
</dbReference>
<evidence type="ECO:0000259" key="2">
    <source>
        <dbReference type="Pfam" id="PF07584"/>
    </source>
</evidence>
<dbReference type="EMBL" id="CP002534">
    <property type="protein sequence ID" value="ADY30559.1"/>
    <property type="molecule type" value="Genomic_DNA"/>
</dbReference>